<evidence type="ECO:0000313" key="1">
    <source>
        <dbReference type="EMBL" id="KAJ9122331.1"/>
    </source>
</evidence>
<accession>A0ACC2XFB9</accession>
<sequence>MFRPLTAITRAPRIHARTYAAATATPPSEPPKFTHSPSQIKPGTVLKDLSILKDKPDPIALPDEEYPAWLWTLTDEYQAGSKQQQRVTAEKGQGGFDLKTEKKKLRAT</sequence>
<name>A0ACC2XFB9_9TREE</name>
<reference evidence="1" key="1">
    <citation type="submission" date="2023-04" db="EMBL/GenBank/DDBJ databases">
        <title>Draft Genome sequencing of Naganishia species isolated from polar environments using Oxford Nanopore Technology.</title>
        <authorList>
            <person name="Leo P."/>
            <person name="Venkateswaran K."/>
        </authorList>
    </citation>
    <scope>NUCLEOTIDE SEQUENCE</scope>
    <source>
        <strain evidence="1">MNA-CCFEE 5425</strain>
    </source>
</reference>
<gene>
    <name evidence="1" type="ORF">QFC22_001752</name>
</gene>
<dbReference type="Proteomes" id="UP001243375">
    <property type="component" value="Unassembled WGS sequence"/>
</dbReference>
<organism evidence="1 2">
    <name type="scientific">Naganishia vaughanmartiniae</name>
    <dbReference type="NCBI Taxonomy" id="1424756"/>
    <lineage>
        <taxon>Eukaryota</taxon>
        <taxon>Fungi</taxon>
        <taxon>Dikarya</taxon>
        <taxon>Basidiomycota</taxon>
        <taxon>Agaricomycotina</taxon>
        <taxon>Tremellomycetes</taxon>
        <taxon>Filobasidiales</taxon>
        <taxon>Filobasidiaceae</taxon>
        <taxon>Naganishia</taxon>
    </lineage>
</organism>
<evidence type="ECO:0000313" key="2">
    <source>
        <dbReference type="Proteomes" id="UP001243375"/>
    </source>
</evidence>
<comment type="caution">
    <text evidence="1">The sequence shown here is derived from an EMBL/GenBank/DDBJ whole genome shotgun (WGS) entry which is preliminary data.</text>
</comment>
<protein>
    <submittedName>
        <fullName evidence="1">Uncharacterized protein</fullName>
    </submittedName>
</protein>
<dbReference type="EMBL" id="JASBWU010000004">
    <property type="protein sequence ID" value="KAJ9122331.1"/>
    <property type="molecule type" value="Genomic_DNA"/>
</dbReference>
<keyword evidence="2" id="KW-1185">Reference proteome</keyword>
<proteinExistence type="predicted"/>